<accession>A0A397SSC0</accession>
<dbReference type="AlphaFoldDB" id="A0A397SSC0"/>
<feature type="non-terminal residue" evidence="2">
    <location>
        <position position="78"/>
    </location>
</feature>
<comment type="caution">
    <text evidence="2">The sequence shown here is derived from an EMBL/GenBank/DDBJ whole genome shotgun (WGS) entry which is preliminary data.</text>
</comment>
<evidence type="ECO:0000313" key="2">
    <source>
        <dbReference type="EMBL" id="RIA85554.1"/>
    </source>
</evidence>
<dbReference type="EMBL" id="QKYT01000419">
    <property type="protein sequence ID" value="RIA85554.1"/>
    <property type="molecule type" value="Genomic_DNA"/>
</dbReference>
<evidence type="ECO:0000256" key="1">
    <source>
        <dbReference type="SAM" id="MobiDB-lite"/>
    </source>
</evidence>
<dbReference type="OrthoDB" id="2418219at2759"/>
<reference evidence="2 3" key="1">
    <citation type="submission" date="2018-06" db="EMBL/GenBank/DDBJ databases">
        <title>Comparative genomics reveals the genomic features of Rhizophagus irregularis, R. cerebriforme, R. diaphanum and Gigaspora rosea, and their symbiotic lifestyle signature.</title>
        <authorList>
            <person name="Morin E."/>
            <person name="San Clemente H."/>
            <person name="Chen E.C.H."/>
            <person name="De La Providencia I."/>
            <person name="Hainaut M."/>
            <person name="Kuo A."/>
            <person name="Kohler A."/>
            <person name="Murat C."/>
            <person name="Tang N."/>
            <person name="Roy S."/>
            <person name="Loubradou J."/>
            <person name="Henrissat B."/>
            <person name="Grigoriev I.V."/>
            <person name="Corradi N."/>
            <person name="Roux C."/>
            <person name="Martin F.M."/>
        </authorList>
    </citation>
    <scope>NUCLEOTIDE SEQUENCE [LARGE SCALE GENOMIC DNA]</scope>
    <source>
        <strain evidence="2 3">DAOM 227022</strain>
    </source>
</reference>
<dbReference type="Proteomes" id="UP000265703">
    <property type="component" value="Unassembled WGS sequence"/>
</dbReference>
<keyword evidence="3" id="KW-1185">Reference proteome</keyword>
<proteinExistence type="predicted"/>
<evidence type="ECO:0000313" key="3">
    <source>
        <dbReference type="Proteomes" id="UP000265703"/>
    </source>
</evidence>
<name>A0A397SSC0_9GLOM</name>
<feature type="compositionally biased region" description="Acidic residues" evidence="1">
    <location>
        <begin position="1"/>
        <end position="11"/>
    </location>
</feature>
<gene>
    <name evidence="2" type="ORF">C1645_830641</name>
</gene>
<sequence length="78" mass="9022">MELENANDENSFDPTPKLKSSPIPIKFVSFNEKDDKCIYCGVKYTETIIGRATQKTKYCKKCLSRYITDITDNDIYLD</sequence>
<feature type="region of interest" description="Disordered" evidence="1">
    <location>
        <begin position="1"/>
        <end position="21"/>
    </location>
</feature>
<organism evidence="2 3">
    <name type="scientific">Glomus cerebriforme</name>
    <dbReference type="NCBI Taxonomy" id="658196"/>
    <lineage>
        <taxon>Eukaryota</taxon>
        <taxon>Fungi</taxon>
        <taxon>Fungi incertae sedis</taxon>
        <taxon>Mucoromycota</taxon>
        <taxon>Glomeromycotina</taxon>
        <taxon>Glomeromycetes</taxon>
        <taxon>Glomerales</taxon>
        <taxon>Glomeraceae</taxon>
        <taxon>Glomus</taxon>
    </lineage>
</organism>
<protein>
    <submittedName>
        <fullName evidence="2">Uncharacterized protein</fullName>
    </submittedName>
</protein>